<dbReference type="Proteomes" id="UP001164712">
    <property type="component" value="Chromosome"/>
</dbReference>
<sequence length="138" mass="14820">MPIIAGVSTVLCGWMYSGESQKAERATVVNSMNEINNSSKELMPLKPADDISSAMKDIKNNNKRWMQDAVYIAVNPESQVTPSVLPASGMSWQKIGMMAGLGMFALGGCAATWSLSSPATSTSLAHQPALFPRRVRSL</sequence>
<organism evidence="1 2">
    <name type="scientific">Rouxiella chamberiensis</name>
    <dbReference type="NCBI Taxonomy" id="1513468"/>
    <lineage>
        <taxon>Bacteria</taxon>
        <taxon>Pseudomonadati</taxon>
        <taxon>Pseudomonadota</taxon>
        <taxon>Gammaproteobacteria</taxon>
        <taxon>Enterobacterales</taxon>
        <taxon>Yersiniaceae</taxon>
        <taxon>Rouxiella</taxon>
    </lineage>
</organism>
<reference evidence="1" key="1">
    <citation type="submission" date="2022-12" db="EMBL/GenBank/DDBJ databases">
        <title>Complete genome sequence of an Australian strain of Rouxiella badensis DAR84756 and resolution of the R. badensis DSM100043 and R. chamberiensis DSM28324 genomes.</title>
        <authorList>
            <person name="Paul S."/>
            <person name="Anderson P.J."/>
            <person name="Maynard G."/>
            <person name="Dyall-Smith M."/>
            <person name="Kudinha T."/>
        </authorList>
    </citation>
    <scope>NUCLEOTIDE SEQUENCE</scope>
    <source>
        <strain evidence="1">DSM 28324</strain>
    </source>
</reference>
<evidence type="ECO:0000313" key="1">
    <source>
        <dbReference type="EMBL" id="WAT01840.1"/>
    </source>
</evidence>
<accession>A0ABY7HRP6</accession>
<keyword evidence="2" id="KW-1185">Reference proteome</keyword>
<name>A0ABY7HRP6_9GAMM</name>
<gene>
    <name evidence="1" type="ORF">O1V66_03775</name>
</gene>
<evidence type="ECO:0000313" key="2">
    <source>
        <dbReference type="Proteomes" id="UP001164712"/>
    </source>
</evidence>
<protein>
    <submittedName>
        <fullName evidence="1">Uncharacterized protein</fullName>
    </submittedName>
</protein>
<dbReference type="EMBL" id="CP114058">
    <property type="protein sequence ID" value="WAT01840.1"/>
    <property type="molecule type" value="Genomic_DNA"/>
</dbReference>
<dbReference type="RefSeq" id="WP_269128110.1">
    <property type="nucleotide sequence ID" value="NZ_CP114058.1"/>
</dbReference>
<proteinExistence type="predicted"/>